<sequence>MKRYSLLLILGALFMVWGDDSWAARTTRDLVFDDEEPAQTQAMESSGKQTTALKTTMLLKRDGTTSTVLPSHEFKSGDSVKLVFTPNIDGYVYWLAKGSSGNYSVLFPSKANMDNAVQRNQEYTIPPKGTFRFDDTPGNEELLCILSAEKLPDMDKAIAEADAAQINAQSSTQLAKLEEKNTPKRTTRDLVFDDEDEGDVNTKQQVAPKGEPFVAHYVLTHK</sequence>
<protein>
    <recommendedName>
        <fullName evidence="3">DUF4384 domain-containing protein</fullName>
    </recommendedName>
</protein>
<feature type="compositionally biased region" description="Basic and acidic residues" evidence="1">
    <location>
        <begin position="177"/>
        <end position="191"/>
    </location>
</feature>
<dbReference type="eggNOG" id="ENOG5033MNN">
    <property type="taxonomic scope" value="Bacteria"/>
</dbReference>
<accession>E5Y927</accession>
<keyword evidence="2" id="KW-0732">Signal</keyword>
<dbReference type="Pfam" id="PF14326">
    <property type="entry name" value="DUF4384"/>
    <property type="match status" value="1"/>
</dbReference>
<evidence type="ECO:0000313" key="5">
    <source>
        <dbReference type="Proteomes" id="UP000006034"/>
    </source>
</evidence>
<reference evidence="4 5" key="1">
    <citation type="submission" date="2010-10" db="EMBL/GenBank/DDBJ databases">
        <authorList>
            <consortium name="The Broad Institute Genome Sequencing Platform"/>
            <person name="Ward D."/>
            <person name="Earl A."/>
            <person name="Feldgarden M."/>
            <person name="Young S.K."/>
            <person name="Gargeya S."/>
            <person name="Zeng Q."/>
            <person name="Alvarado L."/>
            <person name="Berlin A."/>
            <person name="Bochicchio J."/>
            <person name="Chapman S.B."/>
            <person name="Chen Z."/>
            <person name="Freedman E."/>
            <person name="Gellesch M."/>
            <person name="Goldberg J."/>
            <person name="Griggs A."/>
            <person name="Gujja S."/>
            <person name="Heilman E."/>
            <person name="Heiman D."/>
            <person name="Howarth C."/>
            <person name="Mehta T."/>
            <person name="Neiman D."/>
            <person name="Pearson M."/>
            <person name="Roberts A."/>
            <person name="Saif S."/>
            <person name="Shea T."/>
            <person name="Shenoy N."/>
            <person name="Sisk P."/>
            <person name="Stolte C."/>
            <person name="Sykes S."/>
            <person name="White J."/>
            <person name="Yandava C."/>
            <person name="Allen-Vercoe E."/>
            <person name="Sibley C."/>
            <person name="Ambrose C.E."/>
            <person name="Strauss J."/>
            <person name="Daigneault M."/>
            <person name="Haas B."/>
            <person name="Nusbaum C."/>
            <person name="Birren B."/>
        </authorList>
    </citation>
    <scope>NUCLEOTIDE SEQUENCE [LARGE SCALE GENOMIC DNA]</scope>
    <source>
        <strain evidence="4 5">3_1_6</strain>
    </source>
</reference>
<comment type="caution">
    <text evidence="4">The sequence shown here is derived from an EMBL/GenBank/DDBJ whole genome shotgun (WGS) entry which is preliminary data.</text>
</comment>
<feature type="signal peptide" evidence="2">
    <location>
        <begin position="1"/>
        <end position="23"/>
    </location>
</feature>
<organism evidence="4 5">
    <name type="scientific">Bilophila wadsworthia (strain 3_1_6)</name>
    <dbReference type="NCBI Taxonomy" id="563192"/>
    <lineage>
        <taxon>Bacteria</taxon>
        <taxon>Pseudomonadati</taxon>
        <taxon>Thermodesulfobacteriota</taxon>
        <taxon>Desulfovibrionia</taxon>
        <taxon>Desulfovibrionales</taxon>
        <taxon>Desulfovibrionaceae</taxon>
        <taxon>Bilophila</taxon>
    </lineage>
</organism>
<evidence type="ECO:0000313" key="4">
    <source>
        <dbReference type="EMBL" id="EFV43504.1"/>
    </source>
</evidence>
<dbReference type="RefSeq" id="WP_005028731.1">
    <property type="nucleotide sequence ID" value="NZ_KE150238.1"/>
</dbReference>
<evidence type="ECO:0000259" key="3">
    <source>
        <dbReference type="Pfam" id="PF14326"/>
    </source>
</evidence>
<feature type="chain" id="PRO_5003200912" description="DUF4384 domain-containing protein" evidence="2">
    <location>
        <begin position="24"/>
        <end position="222"/>
    </location>
</feature>
<evidence type="ECO:0000256" key="1">
    <source>
        <dbReference type="SAM" id="MobiDB-lite"/>
    </source>
</evidence>
<reference evidence="4 5" key="2">
    <citation type="submission" date="2013-04" db="EMBL/GenBank/DDBJ databases">
        <title>The Genome Sequence of Bilophila wadsworthia 3_1_6.</title>
        <authorList>
            <consortium name="The Broad Institute Genomics Platform"/>
            <person name="Earl A."/>
            <person name="Ward D."/>
            <person name="Feldgarden M."/>
            <person name="Gevers D."/>
            <person name="Sibley C."/>
            <person name="Strauss J."/>
            <person name="Allen-Vercoe E."/>
            <person name="Walker B."/>
            <person name="Young S."/>
            <person name="Zeng Q."/>
            <person name="Gargeya S."/>
            <person name="Fitzgerald M."/>
            <person name="Haas B."/>
            <person name="Abouelleil A."/>
            <person name="Allen A.W."/>
            <person name="Alvarado L."/>
            <person name="Arachchi H.M."/>
            <person name="Berlin A.M."/>
            <person name="Chapman S.B."/>
            <person name="Gainer-Dewar J."/>
            <person name="Goldberg J."/>
            <person name="Griggs A."/>
            <person name="Gujja S."/>
            <person name="Hansen M."/>
            <person name="Howarth C."/>
            <person name="Imamovic A."/>
            <person name="Ireland A."/>
            <person name="Larimer J."/>
            <person name="McCowan C."/>
            <person name="Murphy C."/>
            <person name="Pearson M."/>
            <person name="Poon T.W."/>
            <person name="Priest M."/>
            <person name="Roberts A."/>
            <person name="Saif S."/>
            <person name="Shea T."/>
            <person name="Sisk P."/>
            <person name="Sykes S."/>
            <person name="Wortman J."/>
            <person name="Nusbaum C."/>
            <person name="Birren B."/>
        </authorList>
    </citation>
    <scope>NUCLEOTIDE SEQUENCE [LARGE SCALE GENOMIC DNA]</scope>
    <source>
        <strain evidence="4 5">3_1_6</strain>
    </source>
</reference>
<gene>
    <name evidence="4" type="ORF">HMPREF0179_02695</name>
</gene>
<feature type="region of interest" description="Disordered" evidence="1">
    <location>
        <begin position="177"/>
        <end position="208"/>
    </location>
</feature>
<proteinExistence type="predicted"/>
<dbReference type="HOGENOM" id="CLU_1243340_0_0_7"/>
<feature type="domain" description="DUF4384" evidence="3">
    <location>
        <begin position="74"/>
        <end position="149"/>
    </location>
</feature>
<dbReference type="Proteomes" id="UP000006034">
    <property type="component" value="Unassembled WGS sequence"/>
</dbReference>
<dbReference type="STRING" id="563192.HMPREF0179_02695"/>
<dbReference type="EMBL" id="ADCP02000001">
    <property type="protein sequence ID" value="EFV43504.1"/>
    <property type="molecule type" value="Genomic_DNA"/>
</dbReference>
<keyword evidence="5" id="KW-1185">Reference proteome</keyword>
<dbReference type="AlphaFoldDB" id="E5Y927"/>
<name>E5Y927_BILW3</name>
<dbReference type="InterPro" id="IPR025493">
    <property type="entry name" value="DUF4384"/>
</dbReference>
<dbReference type="GeneID" id="78084912"/>
<dbReference type="OrthoDB" id="5515233at2"/>
<evidence type="ECO:0000256" key="2">
    <source>
        <dbReference type="SAM" id="SignalP"/>
    </source>
</evidence>